<feature type="compositionally biased region" description="Basic and acidic residues" evidence="1">
    <location>
        <begin position="262"/>
        <end position="273"/>
    </location>
</feature>
<dbReference type="PANTHER" id="PTHR46100">
    <property type="entry name" value="IMP2'P"/>
    <property type="match status" value="1"/>
</dbReference>
<keyword evidence="4" id="KW-1185">Reference proteome</keyword>
<feature type="region of interest" description="Disordered" evidence="1">
    <location>
        <begin position="236"/>
        <end position="273"/>
    </location>
</feature>
<dbReference type="EMBL" id="JBBWRZ010000004">
    <property type="protein sequence ID" value="KAK8237723.1"/>
    <property type="molecule type" value="Genomic_DNA"/>
</dbReference>
<evidence type="ECO:0000313" key="3">
    <source>
        <dbReference type="EMBL" id="KAK8237723.1"/>
    </source>
</evidence>
<comment type="caution">
    <text evidence="3">The sequence shown here is derived from an EMBL/GenBank/DDBJ whole genome shotgun (WGS) entry which is preliminary data.</text>
</comment>
<feature type="compositionally biased region" description="Polar residues" evidence="1">
    <location>
        <begin position="25"/>
        <end position="36"/>
    </location>
</feature>
<dbReference type="PRINTS" id="PR01438">
    <property type="entry name" value="UNVRSLSTRESS"/>
</dbReference>
<dbReference type="InterPro" id="IPR006015">
    <property type="entry name" value="Universal_stress_UspA"/>
</dbReference>
<dbReference type="Proteomes" id="UP001492380">
    <property type="component" value="Unassembled WGS sequence"/>
</dbReference>
<feature type="region of interest" description="Disordered" evidence="1">
    <location>
        <begin position="464"/>
        <end position="509"/>
    </location>
</feature>
<evidence type="ECO:0000259" key="2">
    <source>
        <dbReference type="Pfam" id="PF00582"/>
    </source>
</evidence>
<feature type="compositionally biased region" description="Polar residues" evidence="1">
    <location>
        <begin position="134"/>
        <end position="151"/>
    </location>
</feature>
<name>A0ABR1YRV6_9PEZI</name>
<dbReference type="Gene3D" id="3.40.50.620">
    <property type="entry name" value="HUPs"/>
    <property type="match status" value="1"/>
</dbReference>
<dbReference type="InterPro" id="IPR014729">
    <property type="entry name" value="Rossmann-like_a/b/a_fold"/>
</dbReference>
<evidence type="ECO:0000313" key="4">
    <source>
        <dbReference type="Proteomes" id="UP001492380"/>
    </source>
</evidence>
<feature type="region of interest" description="Disordered" evidence="1">
    <location>
        <begin position="1"/>
        <end position="170"/>
    </location>
</feature>
<dbReference type="SUPFAM" id="SSF52402">
    <property type="entry name" value="Adenine nucleotide alpha hydrolases-like"/>
    <property type="match status" value="1"/>
</dbReference>
<sequence length="641" mass="70936">MSLESAMDEERRAVMDILEGINRGRQANSRTSSPGAPQSPVRSMLDIGDKHTAKFILPSEQKKQEEEEQKRKAREARKVRSMLDTTSPSGSSRTRSPLTGSRDPESSYQFDMLPSIESHAMPKRVSQGGKKSKSTNMLRSPLGTNQSSSPVSRLGARSVSPGARRFPNNINLMTDPRKYVTDSGKSIDMNSAYRRLSDAALARSGGSLAYLGSSKRQGSPLPDGGVRLEKDYYADEEALESSEESEGSDAEFEGRGRRRRRSSNEVDKDDIKDKLPKSLLAAAEDERKRMTSDYKVRSLLEPSITITGPNGEKMSQKKKAVHPVTNFDAGGSGLSTPMTSDTEADISEIKHAQRMAMSMSAITSTPKAHRCIRQIIRGDYADMQREAEQGLRRQRMYLVATDLSEEAAYALEWTIGTVLRDGDTLLAVYAVDEETGTGGESGSVGIGEGAKMMQDTAKLMKTLSNDQRLIDDGRSKSKTRAGPSPLANSVNMNDEPEQPPDYSKMDKSERERWHATVEVSDRIVSLLRKTRLQVRAVVEVFHCKSPKHMITEVIDFLDPTLVILGSRGRSALKGVRRFSNYIYPPPVLLGSFSNYLVTKSSVPVMVARKRLRKHSKYKRSNLRFSNVLTNPSSKLAAAKID</sequence>
<dbReference type="CDD" id="cd23659">
    <property type="entry name" value="USP_At3g01520-like"/>
    <property type="match status" value="1"/>
</dbReference>
<feature type="domain" description="UspA" evidence="2">
    <location>
        <begin position="496"/>
        <end position="608"/>
    </location>
</feature>
<organism evidence="3 4">
    <name type="scientific">Phyllosticta capitalensis</name>
    <dbReference type="NCBI Taxonomy" id="121624"/>
    <lineage>
        <taxon>Eukaryota</taxon>
        <taxon>Fungi</taxon>
        <taxon>Dikarya</taxon>
        <taxon>Ascomycota</taxon>
        <taxon>Pezizomycotina</taxon>
        <taxon>Dothideomycetes</taxon>
        <taxon>Dothideomycetes incertae sedis</taxon>
        <taxon>Botryosphaeriales</taxon>
        <taxon>Phyllostictaceae</taxon>
        <taxon>Phyllosticta</taxon>
    </lineage>
</organism>
<dbReference type="InterPro" id="IPR006016">
    <property type="entry name" value="UspA"/>
</dbReference>
<dbReference type="PANTHER" id="PTHR46100:SF4">
    <property type="entry name" value="USPA DOMAIN-CONTAINING PROTEIN"/>
    <property type="match status" value="1"/>
</dbReference>
<evidence type="ECO:0000256" key="1">
    <source>
        <dbReference type="SAM" id="MobiDB-lite"/>
    </source>
</evidence>
<reference evidence="3 4" key="1">
    <citation type="submission" date="2024-04" db="EMBL/GenBank/DDBJ databases">
        <title>Phyllosticta paracitricarpa is synonymous to the EU quarantine fungus P. citricarpa based on phylogenomic analyses.</title>
        <authorList>
            <consortium name="Lawrence Berkeley National Laboratory"/>
            <person name="Van Ingen-Buijs V.A."/>
            <person name="Van Westerhoven A.C."/>
            <person name="Haridas S."/>
            <person name="Skiadas P."/>
            <person name="Martin F."/>
            <person name="Groenewald J.Z."/>
            <person name="Crous P.W."/>
            <person name="Seidl M.F."/>
        </authorList>
    </citation>
    <scope>NUCLEOTIDE SEQUENCE [LARGE SCALE GENOMIC DNA]</scope>
    <source>
        <strain evidence="3 4">CBS 123374</strain>
    </source>
</reference>
<feature type="compositionally biased region" description="Acidic residues" evidence="1">
    <location>
        <begin position="236"/>
        <end position="251"/>
    </location>
</feature>
<feature type="compositionally biased region" description="Basic and acidic residues" evidence="1">
    <location>
        <begin position="60"/>
        <end position="70"/>
    </location>
</feature>
<proteinExistence type="predicted"/>
<feature type="compositionally biased region" description="Low complexity" evidence="1">
    <location>
        <begin position="85"/>
        <end position="101"/>
    </location>
</feature>
<feature type="compositionally biased region" description="Basic residues" evidence="1">
    <location>
        <begin position="71"/>
        <end position="80"/>
    </location>
</feature>
<dbReference type="Pfam" id="PF00582">
    <property type="entry name" value="Usp"/>
    <property type="match status" value="1"/>
</dbReference>
<protein>
    <recommendedName>
        <fullName evidence="2">UspA domain-containing protein</fullName>
    </recommendedName>
</protein>
<gene>
    <name evidence="3" type="ORF">HDK90DRAFT_202347</name>
</gene>
<accession>A0ABR1YRV6</accession>